<sequence length="245" mass="26015">MRFLPIVRRLTAILLVLGVGALLALLLFVATRRGPEDLPWTPLDLGEPIGLATRGKLVALAGDAPACTALLDRAGVRYSRPPDRTSGAHCGYDDAVALRPGGANGLALAPADLGTSCAVAAALVLWEWQVVQPAALRHFGVPAARIEHFGSYSCRRIYGRAEGANWSEHARARAIDVAGVRLADGRRIGVAADWTGKGAEAAFLRDIRDGACTLFATTLSPDYNRAHHDHLHLDMAARGGFGVCR</sequence>
<proteinExistence type="predicted"/>
<evidence type="ECO:0000313" key="3">
    <source>
        <dbReference type="Proteomes" id="UP001220395"/>
    </source>
</evidence>
<evidence type="ECO:0000313" key="2">
    <source>
        <dbReference type="EMBL" id="WCT72398.1"/>
    </source>
</evidence>
<gene>
    <name evidence="2" type="ORF">PQ455_12205</name>
</gene>
<organism evidence="2 3">
    <name type="scientific">Sphingomonas naphthae</name>
    <dbReference type="NCBI Taxonomy" id="1813468"/>
    <lineage>
        <taxon>Bacteria</taxon>
        <taxon>Pseudomonadati</taxon>
        <taxon>Pseudomonadota</taxon>
        <taxon>Alphaproteobacteria</taxon>
        <taxon>Sphingomonadales</taxon>
        <taxon>Sphingomonadaceae</taxon>
        <taxon>Sphingomonas</taxon>
    </lineage>
</organism>
<accession>A0ABY7THP2</accession>
<name>A0ABY7THP2_9SPHN</name>
<protein>
    <submittedName>
        <fullName evidence="2">Extensin family protein</fullName>
    </submittedName>
</protein>
<reference evidence="2 3" key="1">
    <citation type="submission" date="2023-02" db="EMBL/GenBank/DDBJ databases">
        <title>Genome sequence of Sphingomonas naphthae.</title>
        <authorList>
            <person name="Kim S."/>
            <person name="Heo J."/>
            <person name="Kwon S.-W."/>
        </authorList>
    </citation>
    <scope>NUCLEOTIDE SEQUENCE [LARGE SCALE GENOMIC DNA]</scope>
    <source>
        <strain evidence="2 3">KACC 18716</strain>
    </source>
</reference>
<dbReference type="RefSeq" id="WP_273686358.1">
    <property type="nucleotide sequence ID" value="NZ_CP117411.1"/>
</dbReference>
<feature type="domain" description="Extensin-like C-terminal" evidence="1">
    <location>
        <begin position="66"/>
        <end position="245"/>
    </location>
</feature>
<keyword evidence="3" id="KW-1185">Reference proteome</keyword>
<dbReference type="EMBL" id="CP117411">
    <property type="protein sequence ID" value="WCT72398.1"/>
    <property type="molecule type" value="Genomic_DNA"/>
</dbReference>
<dbReference type="InterPro" id="IPR009683">
    <property type="entry name" value="Extensin-like_C"/>
</dbReference>
<dbReference type="Proteomes" id="UP001220395">
    <property type="component" value="Chromosome"/>
</dbReference>
<evidence type="ECO:0000259" key="1">
    <source>
        <dbReference type="Pfam" id="PF06904"/>
    </source>
</evidence>
<dbReference type="Pfam" id="PF06904">
    <property type="entry name" value="Extensin-like_C"/>
    <property type="match status" value="1"/>
</dbReference>